<evidence type="ECO:0000256" key="2">
    <source>
        <dbReference type="ARBA" id="ARBA00022692"/>
    </source>
</evidence>
<keyword evidence="9" id="KW-1185">Reference proteome</keyword>
<comment type="catalytic activity">
    <reaction evidence="7">
        <text>a peptidoglycan chain = a peptidoglycan chain with N-acetyl-1,6-anhydromuramyl-[peptide] at the reducing end + a peptidoglycan chain with N-acetylglucosamine at the non-reducing end.</text>
        <dbReference type="EC" id="4.2.2.29"/>
    </reaction>
</comment>
<evidence type="ECO:0000256" key="5">
    <source>
        <dbReference type="ARBA" id="ARBA00023239"/>
    </source>
</evidence>
<name>A0ABU8NYG0_9CORY</name>
<dbReference type="Proteomes" id="UP001359781">
    <property type="component" value="Unassembled WGS sequence"/>
</dbReference>
<dbReference type="Pfam" id="PF02618">
    <property type="entry name" value="YceG"/>
    <property type="match status" value="1"/>
</dbReference>
<evidence type="ECO:0000313" key="8">
    <source>
        <dbReference type="EMBL" id="MEJ4100001.1"/>
    </source>
</evidence>
<evidence type="ECO:0000256" key="1">
    <source>
        <dbReference type="ARBA" id="ARBA00022475"/>
    </source>
</evidence>
<gene>
    <name evidence="7 8" type="primary">mltG</name>
    <name evidence="8" type="ORF">V5S96_06490</name>
</gene>
<dbReference type="PANTHER" id="PTHR30518">
    <property type="entry name" value="ENDOLYTIC MUREIN TRANSGLYCOSYLASE"/>
    <property type="match status" value="1"/>
</dbReference>
<organism evidence="8 9">
    <name type="scientific">Corynebacterium mastitidis</name>
    <dbReference type="NCBI Taxonomy" id="161890"/>
    <lineage>
        <taxon>Bacteria</taxon>
        <taxon>Bacillati</taxon>
        <taxon>Actinomycetota</taxon>
        <taxon>Actinomycetes</taxon>
        <taxon>Mycobacteriales</taxon>
        <taxon>Corynebacteriaceae</taxon>
        <taxon>Corynebacterium</taxon>
    </lineage>
</organism>
<protein>
    <recommendedName>
        <fullName evidence="7">Endolytic murein transglycosylase</fullName>
        <ecNumber evidence="7">4.2.2.29</ecNumber>
    </recommendedName>
    <alternativeName>
        <fullName evidence="7">Peptidoglycan lytic transglycosylase</fullName>
    </alternativeName>
    <alternativeName>
        <fullName evidence="7">Peptidoglycan polymerization terminase</fullName>
    </alternativeName>
</protein>
<reference evidence="8 9" key="1">
    <citation type="submission" date="2024-02" db="EMBL/GenBank/DDBJ databases">
        <title>Whole genome sequencing and characterization of Corynebacterium isolated from the ocular surface of dry eye disease sufferers.</title>
        <authorList>
            <person name="Naqvi M."/>
        </authorList>
    </citation>
    <scope>NUCLEOTIDE SEQUENCE [LARGE SCALE GENOMIC DNA]</scope>
    <source>
        <strain evidence="8 9">PCRF</strain>
    </source>
</reference>
<dbReference type="RefSeq" id="WP_337890376.1">
    <property type="nucleotide sequence ID" value="NZ_JBAHVI010000006.1"/>
</dbReference>
<dbReference type="EMBL" id="JBAHVJ010000006">
    <property type="protein sequence ID" value="MEJ4100001.1"/>
    <property type="molecule type" value="Genomic_DNA"/>
</dbReference>
<dbReference type="NCBIfam" id="TIGR00247">
    <property type="entry name" value="endolytic transglycosylase MltG"/>
    <property type="match status" value="1"/>
</dbReference>
<feature type="site" description="Important for catalytic activity" evidence="7">
    <location>
        <position position="274"/>
    </location>
</feature>
<keyword evidence="1 7" id="KW-1003">Cell membrane</keyword>
<comment type="similarity">
    <text evidence="7">Belongs to the transglycosylase MltG family.</text>
</comment>
<keyword evidence="5 7" id="KW-0456">Lyase</keyword>
<comment type="caution">
    <text evidence="8">The sequence shown here is derived from an EMBL/GenBank/DDBJ whole genome shotgun (WGS) entry which is preliminary data.</text>
</comment>
<evidence type="ECO:0000256" key="7">
    <source>
        <dbReference type="HAMAP-Rule" id="MF_02065"/>
    </source>
</evidence>
<dbReference type="InterPro" id="IPR003770">
    <property type="entry name" value="MLTG-like"/>
</dbReference>
<dbReference type="HAMAP" id="MF_02065">
    <property type="entry name" value="MltG"/>
    <property type="match status" value="1"/>
</dbReference>
<comment type="function">
    <text evidence="7">Functions as a peptidoglycan terminase that cleaves nascent peptidoglycan strands endolytically to terminate their elongation.</text>
</comment>
<evidence type="ECO:0000256" key="3">
    <source>
        <dbReference type="ARBA" id="ARBA00022989"/>
    </source>
</evidence>
<dbReference type="EC" id="4.2.2.29" evidence="7"/>
<evidence type="ECO:0000256" key="4">
    <source>
        <dbReference type="ARBA" id="ARBA00023136"/>
    </source>
</evidence>
<keyword evidence="3 7" id="KW-1133">Transmembrane helix</keyword>
<keyword evidence="2 7" id="KW-0812">Transmembrane</keyword>
<keyword evidence="4 7" id="KW-0472">Membrane</keyword>
<dbReference type="Gene3D" id="3.30.1490.480">
    <property type="entry name" value="Endolytic murein transglycosylase"/>
    <property type="match status" value="1"/>
</dbReference>
<keyword evidence="6 7" id="KW-0961">Cell wall biogenesis/degradation</keyword>
<accession>A0ABU8NYG0</accession>
<evidence type="ECO:0000256" key="6">
    <source>
        <dbReference type="ARBA" id="ARBA00023316"/>
    </source>
</evidence>
<sequence>MTKKPRRSPKGRRMDPKYVKRRQRGAAVLVAAIILIFGALVWIALSAIGAIGGNDYEGEGNGVVQLVQVQEGSSVSELGAELEERGIVKTDAAYQSAAFSNPNAGSIQPGFYRLQEEMSAASAVAALLDPNNRVEMLDVQGGATLMDVTVVAGDTRKGIFTMISEVSCAETPGDCVTVDQLHDVAAKTAPQELGVPEWAVPAVLERGTDPRRIEGLIRPGQYVIDPGMDAKDILTDLITRSADYYNSTGIEQRAEATGLTPYELLTAASLVEREAPAGDFDKVARVILNRLEEPMRLEFDSTVNYGLSEQEVATTDADRARVTPWNTYAKDGLPDTPIAAPSDEAMEAMENPAEGNWLFFVTVDQQGTTVFNDDFDAHQRSVEEAMGSGVLDSNR</sequence>
<proteinExistence type="inferred from homology"/>
<evidence type="ECO:0000313" key="9">
    <source>
        <dbReference type="Proteomes" id="UP001359781"/>
    </source>
</evidence>
<dbReference type="PANTHER" id="PTHR30518:SF2">
    <property type="entry name" value="ENDOLYTIC MUREIN TRANSGLYCOSYLASE"/>
    <property type="match status" value="1"/>
</dbReference>